<dbReference type="SUPFAM" id="SSF55979">
    <property type="entry name" value="DNA clamp"/>
    <property type="match status" value="1"/>
</dbReference>
<evidence type="ECO:0000313" key="2">
    <source>
        <dbReference type="EMBL" id="GIL92698.1"/>
    </source>
</evidence>
<feature type="compositionally biased region" description="Low complexity" evidence="1">
    <location>
        <begin position="512"/>
        <end position="521"/>
    </location>
</feature>
<feature type="compositionally biased region" description="Polar residues" evidence="1">
    <location>
        <begin position="559"/>
        <end position="569"/>
    </location>
</feature>
<evidence type="ECO:0000313" key="3">
    <source>
        <dbReference type="Proteomes" id="UP000747110"/>
    </source>
</evidence>
<dbReference type="Proteomes" id="UP000747110">
    <property type="component" value="Unassembled WGS sequence"/>
</dbReference>
<dbReference type="InterPro" id="IPR007268">
    <property type="entry name" value="Rad9/Ddc1"/>
</dbReference>
<dbReference type="InterPro" id="IPR046938">
    <property type="entry name" value="DNA_clamp_sf"/>
</dbReference>
<keyword evidence="3" id="KW-1185">Reference proteome</keyword>
<dbReference type="GO" id="GO:0030896">
    <property type="term" value="C:checkpoint clamp complex"/>
    <property type="evidence" value="ECO:0007669"/>
    <property type="project" value="InterPro"/>
</dbReference>
<feature type="region of interest" description="Disordered" evidence="1">
    <location>
        <begin position="332"/>
        <end position="373"/>
    </location>
</feature>
<feature type="compositionally biased region" description="Gly residues" evidence="1">
    <location>
        <begin position="659"/>
        <end position="671"/>
    </location>
</feature>
<organism evidence="2 3">
    <name type="scientific">Volvox reticuliferus</name>
    <dbReference type="NCBI Taxonomy" id="1737510"/>
    <lineage>
        <taxon>Eukaryota</taxon>
        <taxon>Viridiplantae</taxon>
        <taxon>Chlorophyta</taxon>
        <taxon>core chlorophytes</taxon>
        <taxon>Chlorophyceae</taxon>
        <taxon>CS clade</taxon>
        <taxon>Chlamydomonadales</taxon>
        <taxon>Volvocaceae</taxon>
        <taxon>Volvox</taxon>
    </lineage>
</organism>
<feature type="region of interest" description="Disordered" evidence="1">
    <location>
        <begin position="285"/>
        <end position="314"/>
    </location>
</feature>
<protein>
    <recommendedName>
        <fullName evidence="4">Cell cycle checkpoint control protein RAD9A</fullName>
    </recommendedName>
</protein>
<feature type="region of interest" description="Disordered" evidence="1">
    <location>
        <begin position="464"/>
        <end position="683"/>
    </location>
</feature>
<dbReference type="GO" id="GO:0006281">
    <property type="term" value="P:DNA repair"/>
    <property type="evidence" value="ECO:0007669"/>
    <property type="project" value="TreeGrafter"/>
</dbReference>
<dbReference type="AlphaFoldDB" id="A0A8J4D095"/>
<feature type="compositionally biased region" description="Gly residues" evidence="1">
    <location>
        <begin position="585"/>
        <end position="595"/>
    </location>
</feature>
<dbReference type="GO" id="GO:0071479">
    <property type="term" value="P:cellular response to ionizing radiation"/>
    <property type="evidence" value="ECO:0007669"/>
    <property type="project" value="TreeGrafter"/>
</dbReference>
<evidence type="ECO:0000256" key="1">
    <source>
        <dbReference type="SAM" id="MobiDB-lite"/>
    </source>
</evidence>
<feature type="compositionally biased region" description="Low complexity" evidence="1">
    <location>
        <begin position="596"/>
        <end position="606"/>
    </location>
</feature>
<dbReference type="Gene3D" id="3.70.10.10">
    <property type="match status" value="1"/>
</dbReference>
<dbReference type="PANTHER" id="PTHR15237">
    <property type="entry name" value="DNA REPAIR PROTEIN RAD9"/>
    <property type="match status" value="1"/>
</dbReference>
<gene>
    <name evidence="2" type="ORF">Vretifemale_20210</name>
</gene>
<comment type="caution">
    <text evidence="2">The sequence shown here is derived from an EMBL/GenBank/DDBJ whole genome shotgun (WGS) entry which is preliminary data.</text>
</comment>
<dbReference type="GO" id="GO:0031573">
    <property type="term" value="P:mitotic intra-S DNA damage checkpoint signaling"/>
    <property type="evidence" value="ECO:0007669"/>
    <property type="project" value="TreeGrafter"/>
</dbReference>
<feature type="compositionally biased region" description="Basic and acidic residues" evidence="1">
    <location>
        <begin position="672"/>
        <end position="683"/>
    </location>
</feature>
<feature type="region of interest" description="Disordered" evidence="1">
    <location>
        <begin position="424"/>
        <end position="449"/>
    </location>
</feature>
<proteinExistence type="predicted"/>
<evidence type="ECO:0008006" key="4">
    <source>
        <dbReference type="Google" id="ProtNLM"/>
    </source>
</evidence>
<reference evidence="2" key="1">
    <citation type="journal article" date="2021" name="Proc. Natl. Acad. Sci. U.S.A.">
        <title>Three genomes in the algal genus Volvox reveal the fate of a haploid sex-determining region after a transition to homothallism.</title>
        <authorList>
            <person name="Yamamoto K."/>
            <person name="Hamaji T."/>
            <person name="Kawai-Toyooka H."/>
            <person name="Matsuzaki R."/>
            <person name="Takahashi F."/>
            <person name="Nishimura Y."/>
            <person name="Kawachi M."/>
            <person name="Noguchi H."/>
            <person name="Minakuchi Y."/>
            <person name="Umen J.G."/>
            <person name="Toyoda A."/>
            <person name="Nozaki H."/>
        </authorList>
    </citation>
    <scope>NUCLEOTIDE SEQUENCE</scope>
    <source>
        <strain evidence="2">NIES-3786</strain>
    </source>
</reference>
<dbReference type="EMBL" id="BNCP01000081">
    <property type="protein sequence ID" value="GIL92698.1"/>
    <property type="molecule type" value="Genomic_DNA"/>
</dbReference>
<feature type="compositionally biased region" description="Low complexity" evidence="1">
    <location>
        <begin position="285"/>
        <end position="307"/>
    </location>
</feature>
<dbReference type="OrthoDB" id="60092at2759"/>
<sequence length="683" mass="72084">MSFRFSLGRAQVKHFRTSLQTLNKIGGELLVEAVPQQLVLRSINTAKSAFLSVTYFNRFFDSYEVYDAAVVQTIVLSKNAIAIFRSQKISQIEFTLDNAAARLRATVHTDEGLIKRYAFDCLDGEVLQATVDRDAYPTVVIAEASELEKLLSSFQHTLDEITLIANPLSAAALANGHKACEMRSFVDPLKGSQESALLTSLTLDTRAVFTSYSHSSPLATDVTFNVKDFRAMTTLCTALGADVALRFEAAGAPLVVEPHFRGLLEGAETDFQAMLVLSTLTESQLGPDPLEQQQDQQQRPQVQEQQLHAGGVPQQPPQLQAVEVMAEPHLQHEVAGGTGGGLATAASTGRGRRRLPPRQDDSSAGGTRAETAPAARGVYAAAAAAEGLLVTDGAAASPGIDLQLPPQGPHVPLASGLWPGEDTSMDGLEDDIPARRTGRPPRYDPGNRAAFAAGHVGSVVGGGLIPDTSLLHPPPPQRPDHDPRRVMLQGPSDPRVGGARRSSAPGPDKNQQGHQQQQYVQFPCRVKGAATTAGSGDSQDPEGLPGMRPSPYGGHGRTSAATRSPSLRSYSVAEPRVADASGGDNDNGGDGGGGDVQQQQQQQQQQSMQINHAELFGDDDDDGNGPDGHAGYYDIDDDDDEEVPATPPDQQQTRSMGAGVLGLGGCGGGDDGGGRAHIGDMAG</sequence>
<feature type="compositionally biased region" description="Acidic residues" evidence="1">
    <location>
        <begin position="634"/>
        <end position="643"/>
    </location>
</feature>
<accession>A0A8J4D095</accession>
<dbReference type="PANTHER" id="PTHR15237:SF0">
    <property type="entry name" value="CELL CYCLE CHECKPOINT CONTROL PROTEIN"/>
    <property type="match status" value="1"/>
</dbReference>
<dbReference type="GO" id="GO:0000076">
    <property type="term" value="P:DNA replication checkpoint signaling"/>
    <property type="evidence" value="ECO:0007669"/>
    <property type="project" value="TreeGrafter"/>
</dbReference>
<name>A0A8J4D095_9CHLO</name>
<dbReference type="Pfam" id="PF04139">
    <property type="entry name" value="Rad9"/>
    <property type="match status" value="1"/>
</dbReference>